<reference evidence="2" key="1">
    <citation type="journal article" date="2020" name="Stud. Mycol.">
        <title>101 Dothideomycetes genomes: a test case for predicting lifestyles and emergence of pathogens.</title>
        <authorList>
            <person name="Haridas S."/>
            <person name="Albert R."/>
            <person name="Binder M."/>
            <person name="Bloem J."/>
            <person name="Labutti K."/>
            <person name="Salamov A."/>
            <person name="Andreopoulos B."/>
            <person name="Baker S."/>
            <person name="Barry K."/>
            <person name="Bills G."/>
            <person name="Bluhm B."/>
            <person name="Cannon C."/>
            <person name="Castanera R."/>
            <person name="Culley D."/>
            <person name="Daum C."/>
            <person name="Ezra D."/>
            <person name="Gonzalez J."/>
            <person name="Henrissat B."/>
            <person name="Kuo A."/>
            <person name="Liang C."/>
            <person name="Lipzen A."/>
            <person name="Lutzoni F."/>
            <person name="Magnuson J."/>
            <person name="Mondo S."/>
            <person name="Nolan M."/>
            <person name="Ohm R."/>
            <person name="Pangilinan J."/>
            <person name="Park H.-J."/>
            <person name="Ramirez L."/>
            <person name="Alfaro M."/>
            <person name="Sun H."/>
            <person name="Tritt A."/>
            <person name="Yoshinaga Y."/>
            <person name="Zwiers L.-H."/>
            <person name="Turgeon B."/>
            <person name="Goodwin S."/>
            <person name="Spatafora J."/>
            <person name="Crous P."/>
            <person name="Grigoriev I."/>
        </authorList>
    </citation>
    <scope>NUCLEOTIDE SEQUENCE</scope>
    <source>
        <strain evidence="2">CBS 109.77</strain>
    </source>
</reference>
<keyword evidence="3" id="KW-1185">Reference proteome</keyword>
<name>A0A6A6WV61_9PLEO</name>
<feature type="compositionally biased region" description="Basic and acidic residues" evidence="1">
    <location>
        <begin position="69"/>
        <end position="79"/>
    </location>
</feature>
<sequence>GTTVSEKISDTNVAKKKKGDPSFPSSPAKVSVATTGDIPIARDLAQEPPLASSSAYISLSPSEKTLKLEGEVNKNDGTPKVRVSSNHSASVGRPKASRDPRRPRIGLAHQINAITRVIAGNTDKSPSWASTHEKTVPPPGSNDNGFESKVEKKTGGIIGSKYGPKNGHVGPEPKSANQTRKSPQAQNSGQKRLPSTIQADRALYK</sequence>
<feature type="region of interest" description="Disordered" evidence="1">
    <location>
        <begin position="69"/>
        <end position="205"/>
    </location>
</feature>
<dbReference type="Proteomes" id="UP000799757">
    <property type="component" value="Unassembled WGS sequence"/>
</dbReference>
<evidence type="ECO:0000256" key="1">
    <source>
        <dbReference type="SAM" id="MobiDB-lite"/>
    </source>
</evidence>
<proteinExistence type="predicted"/>
<evidence type="ECO:0000313" key="2">
    <source>
        <dbReference type="EMBL" id="KAF2787813.1"/>
    </source>
</evidence>
<feature type="non-terminal residue" evidence="2">
    <location>
        <position position="1"/>
    </location>
</feature>
<organism evidence="2 3">
    <name type="scientific">Melanomma pulvis-pyrius CBS 109.77</name>
    <dbReference type="NCBI Taxonomy" id="1314802"/>
    <lineage>
        <taxon>Eukaryota</taxon>
        <taxon>Fungi</taxon>
        <taxon>Dikarya</taxon>
        <taxon>Ascomycota</taxon>
        <taxon>Pezizomycotina</taxon>
        <taxon>Dothideomycetes</taxon>
        <taxon>Pleosporomycetidae</taxon>
        <taxon>Pleosporales</taxon>
        <taxon>Melanommataceae</taxon>
        <taxon>Melanomma</taxon>
    </lineage>
</organism>
<gene>
    <name evidence="2" type="ORF">K505DRAFT_367033</name>
</gene>
<dbReference type="AlphaFoldDB" id="A0A6A6WV61"/>
<protein>
    <submittedName>
        <fullName evidence="2">Uncharacterized protein</fullName>
    </submittedName>
</protein>
<feature type="compositionally biased region" description="Polar residues" evidence="1">
    <location>
        <begin position="1"/>
        <end position="12"/>
    </location>
</feature>
<accession>A0A6A6WV61</accession>
<dbReference type="EMBL" id="MU002277">
    <property type="protein sequence ID" value="KAF2787813.1"/>
    <property type="molecule type" value="Genomic_DNA"/>
</dbReference>
<feature type="compositionally biased region" description="Polar residues" evidence="1">
    <location>
        <begin position="175"/>
        <end position="198"/>
    </location>
</feature>
<feature type="region of interest" description="Disordered" evidence="1">
    <location>
        <begin position="1"/>
        <end position="34"/>
    </location>
</feature>
<evidence type="ECO:0000313" key="3">
    <source>
        <dbReference type="Proteomes" id="UP000799757"/>
    </source>
</evidence>